<dbReference type="InterPro" id="IPR000315">
    <property type="entry name" value="Znf_B-box"/>
</dbReference>
<dbReference type="InterPro" id="IPR049808">
    <property type="entry name" value="CONSTANS-like_Bbox1"/>
</dbReference>
<dbReference type="GO" id="GO:0008270">
    <property type="term" value="F:zinc ion binding"/>
    <property type="evidence" value="ECO:0007669"/>
    <property type="project" value="UniProtKB-KW"/>
</dbReference>
<evidence type="ECO:0000313" key="11">
    <source>
        <dbReference type="EMBL" id="KAG8487794.1"/>
    </source>
</evidence>
<evidence type="ECO:0000256" key="3">
    <source>
        <dbReference type="ARBA" id="ARBA00022723"/>
    </source>
</evidence>
<dbReference type="InterPro" id="IPR010402">
    <property type="entry name" value="CCT_domain"/>
</dbReference>
<comment type="caution">
    <text evidence="11">The sequence shown here is derived from an EMBL/GenBank/DDBJ whole genome shotgun (WGS) entry which is preliminary data.</text>
</comment>
<evidence type="ECO:0000256" key="6">
    <source>
        <dbReference type="ARBA" id="ARBA00023242"/>
    </source>
</evidence>
<dbReference type="EMBL" id="JAHUZN010000007">
    <property type="protein sequence ID" value="KAG8487794.1"/>
    <property type="molecule type" value="Genomic_DNA"/>
</dbReference>
<keyword evidence="4 7" id="KW-0863">Zinc-finger</keyword>
<organism evidence="11 12">
    <name type="scientific">Gossypium anomalum</name>
    <dbReference type="NCBI Taxonomy" id="47600"/>
    <lineage>
        <taxon>Eukaryota</taxon>
        <taxon>Viridiplantae</taxon>
        <taxon>Streptophyta</taxon>
        <taxon>Embryophyta</taxon>
        <taxon>Tracheophyta</taxon>
        <taxon>Spermatophyta</taxon>
        <taxon>Magnoliopsida</taxon>
        <taxon>eudicotyledons</taxon>
        <taxon>Gunneridae</taxon>
        <taxon>Pentapetalae</taxon>
        <taxon>rosids</taxon>
        <taxon>malvids</taxon>
        <taxon>Malvales</taxon>
        <taxon>Malvaceae</taxon>
        <taxon>Malvoideae</taxon>
        <taxon>Gossypium</taxon>
    </lineage>
</organism>
<dbReference type="Pfam" id="PF06203">
    <property type="entry name" value="CCT"/>
    <property type="match status" value="1"/>
</dbReference>
<keyword evidence="5" id="KW-0862">Zinc</keyword>
<evidence type="ECO:0000256" key="8">
    <source>
        <dbReference type="PROSITE-ProRule" id="PRU00357"/>
    </source>
</evidence>
<evidence type="ECO:0000259" key="9">
    <source>
        <dbReference type="PROSITE" id="PS50119"/>
    </source>
</evidence>
<dbReference type="CDD" id="cd19821">
    <property type="entry name" value="Bbox1_BBX-like"/>
    <property type="match status" value="2"/>
</dbReference>
<gene>
    <name evidence="11" type="ORF">CXB51_018009</name>
</gene>
<evidence type="ECO:0000313" key="12">
    <source>
        <dbReference type="Proteomes" id="UP000701853"/>
    </source>
</evidence>
<evidence type="ECO:0000256" key="5">
    <source>
        <dbReference type="ARBA" id="ARBA00022833"/>
    </source>
</evidence>
<sequence length="699" mass="76444">MASKLCDSCKLATSDLFCGPHSAFLCCYCDSTAHAANHLASPHPCVCLCQVCEQAPAHVTCKADAAALCVACDQHIHSANPLVRQHVRLPVVPFDDSDNSVPAVKSNCAVNNFLGEPYFSAVDGDTYVNQEETEAASWLLPNPNHKAVESPVVYTGQFLFSEIDLHLDLDHLPLNLKIGTPEQTCSGTDAMVPTQSKSVEGPPVNHRCVNSDFTRSKPFASYGYNPHCHSFTASSSLEVGVVPDGSAMMREISKQQGRRTESMHEFASAEREARVLRYKEKRKKRKFEKTIRYASRKSYAEMRPRIKGRFAKRTDFEPDRTNIYGFGVSQASFKSYRTARASTLKLSDIPVVILKPTSQPPLGPLITPPIVALDFLLDTEPSIRAANIMRATNQKHRPSTADSAFNYSISASTETSTLIPDWIAESINGGSLRNVDVDNGINGWASPPGDLFSLRSVNYLTKKQKSSAGDYLLSPVGMDWLKSTSKLDNVLARPDNRVSQALKKAQSQGKSTKSFIVAVNLQIPGKDHYSAVFYFATEDPISPGSLLYRFINGDDAFRNQRFKIVNRIVKGPWIVKKAVGNYAACLLGKALTCNYHRGASYLEIDVDIASSTIANAILHLALGYATSVTIDMGFLVEAQTEDELPEKLIGAVRVCQIDISSATVVDALTPPIPTAAARGMGCSKVNHHKLSDDDDDDDK</sequence>
<dbReference type="PROSITE" id="PS50119">
    <property type="entry name" value="ZF_BBOX"/>
    <property type="match status" value="2"/>
</dbReference>
<evidence type="ECO:0000256" key="1">
    <source>
        <dbReference type="ARBA" id="ARBA00004123"/>
    </source>
</evidence>
<evidence type="ECO:0000256" key="2">
    <source>
        <dbReference type="ARBA" id="ARBA00010024"/>
    </source>
</evidence>
<dbReference type="AlphaFoldDB" id="A0A8J6CX44"/>
<keyword evidence="6 8" id="KW-0539">Nucleus</keyword>
<protein>
    <submittedName>
        <fullName evidence="11">Uncharacterized protein</fullName>
    </submittedName>
</protein>
<dbReference type="PANTHER" id="PTHR12136">
    <property type="entry name" value="ENHANCED DISEASE RESISTANCE-RELATED"/>
    <property type="match status" value="1"/>
</dbReference>
<evidence type="ECO:0000259" key="10">
    <source>
        <dbReference type="PROSITE" id="PS51017"/>
    </source>
</evidence>
<evidence type="ECO:0000256" key="7">
    <source>
        <dbReference type="PROSITE-ProRule" id="PRU00024"/>
    </source>
</evidence>
<proteinExistence type="inferred from homology"/>
<dbReference type="PANTHER" id="PTHR12136:SF91">
    <property type="entry name" value="PROTEIN ENHANCED DISEASE RESISTANCE 2-LIKE"/>
    <property type="match status" value="1"/>
</dbReference>
<dbReference type="Proteomes" id="UP000701853">
    <property type="component" value="Chromosome 7"/>
</dbReference>
<accession>A0A8J6CX44</accession>
<keyword evidence="3" id="KW-0479">Metal-binding</keyword>
<feature type="domain" description="CCT" evidence="10">
    <location>
        <begin position="271"/>
        <end position="313"/>
    </location>
</feature>
<dbReference type="InterPro" id="IPR045096">
    <property type="entry name" value="EDR2-like"/>
</dbReference>
<reference evidence="11 12" key="1">
    <citation type="journal article" date="2021" name="bioRxiv">
        <title>The Gossypium anomalum genome as a resource for cotton improvement and evolutionary analysis of hybrid incompatibility.</title>
        <authorList>
            <person name="Grover C.E."/>
            <person name="Yuan D."/>
            <person name="Arick M.A."/>
            <person name="Miller E.R."/>
            <person name="Hu G."/>
            <person name="Peterson D.G."/>
            <person name="Wendel J.F."/>
            <person name="Udall J.A."/>
        </authorList>
    </citation>
    <scope>NUCLEOTIDE SEQUENCE [LARGE SCALE GENOMIC DNA]</scope>
    <source>
        <strain evidence="11">JFW-Udall</strain>
        <tissue evidence="11">Leaf</tissue>
    </source>
</reference>
<name>A0A8J6CX44_9ROSI</name>
<comment type="similarity">
    <text evidence="2">Belongs to the CONSTANS family.</text>
</comment>
<feature type="domain" description="B box-type" evidence="9">
    <location>
        <begin position="48"/>
        <end position="91"/>
    </location>
</feature>
<dbReference type="PROSITE" id="PS51017">
    <property type="entry name" value="CCT"/>
    <property type="match status" value="1"/>
</dbReference>
<keyword evidence="12" id="KW-1185">Reference proteome</keyword>
<dbReference type="SMART" id="SM00336">
    <property type="entry name" value="BBOX"/>
    <property type="match status" value="2"/>
</dbReference>
<dbReference type="InterPro" id="IPR009769">
    <property type="entry name" value="EDR2_C"/>
</dbReference>
<feature type="domain" description="B box-type" evidence="9">
    <location>
        <begin position="1"/>
        <end position="43"/>
    </location>
</feature>
<comment type="subcellular location">
    <subcellularLocation>
        <location evidence="1 8">Nucleus</location>
    </subcellularLocation>
</comment>
<dbReference type="OrthoDB" id="954801at2759"/>
<dbReference type="GO" id="GO:0005634">
    <property type="term" value="C:nucleus"/>
    <property type="evidence" value="ECO:0007669"/>
    <property type="project" value="UniProtKB-SubCell"/>
</dbReference>
<dbReference type="Pfam" id="PF07059">
    <property type="entry name" value="EDR2_C"/>
    <property type="match status" value="1"/>
</dbReference>
<evidence type="ECO:0000256" key="4">
    <source>
        <dbReference type="ARBA" id="ARBA00022771"/>
    </source>
</evidence>